<gene>
    <name evidence="1" type="ORF">MSTO_26780</name>
</gene>
<accession>A0A7I7Q886</accession>
<evidence type="ECO:0000313" key="1">
    <source>
        <dbReference type="EMBL" id="BBY22473.1"/>
    </source>
</evidence>
<dbReference type="AlphaFoldDB" id="A0A7I7Q886"/>
<protein>
    <submittedName>
        <fullName evidence="1">Uncharacterized protein</fullName>
    </submittedName>
</protein>
<name>A0A7I7Q886_9MYCO</name>
<reference evidence="1 2" key="1">
    <citation type="journal article" date="2019" name="Emerg. Microbes Infect.">
        <title>Comprehensive subspecies identification of 175 nontuberculous mycobacteria species based on 7547 genomic profiles.</title>
        <authorList>
            <person name="Matsumoto Y."/>
            <person name="Kinjo T."/>
            <person name="Motooka D."/>
            <person name="Nabeya D."/>
            <person name="Jung N."/>
            <person name="Uechi K."/>
            <person name="Horii T."/>
            <person name="Iida T."/>
            <person name="Fujita J."/>
            <person name="Nakamura S."/>
        </authorList>
    </citation>
    <scope>NUCLEOTIDE SEQUENCE [LARGE SCALE GENOMIC DNA]</scope>
    <source>
        <strain evidence="1 2">JCM 17783</strain>
    </source>
</reference>
<keyword evidence="2" id="KW-1185">Reference proteome</keyword>
<proteinExistence type="predicted"/>
<dbReference type="EMBL" id="AP022587">
    <property type="protein sequence ID" value="BBY22473.1"/>
    <property type="molecule type" value="Genomic_DNA"/>
</dbReference>
<evidence type="ECO:0000313" key="2">
    <source>
        <dbReference type="Proteomes" id="UP000467130"/>
    </source>
</evidence>
<dbReference type="Proteomes" id="UP000467130">
    <property type="component" value="Chromosome"/>
</dbReference>
<dbReference type="KEGG" id="msto:MSTO_26780"/>
<organism evidence="1 2">
    <name type="scientific">Mycobacterium stomatepiae</name>
    <dbReference type="NCBI Taxonomy" id="470076"/>
    <lineage>
        <taxon>Bacteria</taxon>
        <taxon>Bacillati</taxon>
        <taxon>Actinomycetota</taxon>
        <taxon>Actinomycetes</taxon>
        <taxon>Mycobacteriales</taxon>
        <taxon>Mycobacteriaceae</taxon>
        <taxon>Mycobacterium</taxon>
        <taxon>Mycobacterium simiae complex</taxon>
    </lineage>
</organism>
<sequence length="61" mass="6777">MTLPLLCAKRLTVTEVSVVDTVCDHGRAEDFIGHSLRVEHRIIEISLDPDHGMPMNAEHAV</sequence>